<evidence type="ECO:0000256" key="2">
    <source>
        <dbReference type="SAM" id="MobiDB-lite"/>
    </source>
</evidence>
<dbReference type="Pfam" id="PF07727">
    <property type="entry name" value="RVT_2"/>
    <property type="match status" value="1"/>
</dbReference>
<dbReference type="PANTHER" id="PTHR11439:SF509">
    <property type="entry name" value="RNA-DIRECTED DNA POLYMERASE"/>
    <property type="match status" value="1"/>
</dbReference>
<proteinExistence type="predicted"/>
<comment type="caution">
    <text evidence="4">The sequence shown here is derived from an EMBL/GenBank/DDBJ whole genome shotgun (WGS) entry which is preliminary data.</text>
</comment>
<dbReference type="CDD" id="cd09272">
    <property type="entry name" value="RNase_HI_RT_Ty1"/>
    <property type="match status" value="1"/>
</dbReference>
<dbReference type="SUPFAM" id="SSF56672">
    <property type="entry name" value="DNA/RNA polymerases"/>
    <property type="match status" value="1"/>
</dbReference>
<evidence type="ECO:0000313" key="4">
    <source>
        <dbReference type="EMBL" id="GEU56235.1"/>
    </source>
</evidence>
<dbReference type="Pfam" id="PF14223">
    <property type="entry name" value="Retrotran_gag_2"/>
    <property type="match status" value="1"/>
</dbReference>
<name>A0A6L2L7F9_TANCI</name>
<keyword evidence="1" id="KW-0175">Coiled coil</keyword>
<feature type="region of interest" description="Disordered" evidence="2">
    <location>
        <begin position="1054"/>
        <end position="1104"/>
    </location>
</feature>
<dbReference type="InterPro" id="IPR013103">
    <property type="entry name" value="RVT_2"/>
</dbReference>
<feature type="coiled-coil region" evidence="1">
    <location>
        <begin position="844"/>
        <end position="871"/>
    </location>
</feature>
<sequence length="1650" mass="187150">MDWLSKREAVNRSIGTNYPYPVESVGSSFLRVILIGSIFVEVPVAPEVGAAAVASPVGVLELDTHSSSEADPSESSPPLVSVAPIVSPFLCSDDSESNTEILERHVSPTPHDAMLTRWRSRALTARKSVRPLHSYRLALRHTPPDTTDADSSTPPRFIHPSLVRTPWCSEASLHWRSAPLSTMYPLTTTESSAGDFSFESFARASRKRCRSPAATVTSSIHATGALVPSRTDLFPPLKRFRDSISPEDSVEEDIDTDVDSALRFVKKSYVLPREDSASFKTWLNFVSRLCCVLSRRLPVFCLKTSAFCLKTRLRFVSRPPGFCLKTYCILSPECCVLSPGFLRFGKENGVNILKSIDEGPYQMGTVLETLAESTEGAPQFGPERPRVYSDLSPEEKDRYNADIWATNILLQGLLKDIYTLINHYTDAKDIWDNVNMLLKGSELSKEDRKSQLYDDFKHFRQHKGESIHDYYVRFAKLINDMRNIKMTMSRLQLNSKGQGMNPWGGGAAGYVGAQNRVGNDLALNVDNVFQDDDYDAFDSDVDEAPTAQTMFMANLSSVDPVTDEAGPSYDSDILSEVQDHDHYQDAACAHHEEHAMHDSVQLDHVVDSRAHYTSDSNMISYDQYVKDNEVPVVHSNVSSIPNDAFMMIYNDMCEPHAQSISNPSRNTIVKNSITAELATYKEQVELYERRAKFKLIEREQKINEQLRLVISDRNFKEETLKKKLYSIKLQLAFTIHHNKSMVEDRLIKQDQSLQTVHMLCRPKPYYNELNKAIVYNTEETLEIAEATRKKMNDKMKDPECVTRKRITPTGLTEGERGFEQTKECCLKEVIPFFKTLKDNFKGIQKALTNEIKEMKDVFEELEAKVSQYAVDRKHDTIELKNLLIANDNLIAECLSKEVFFMATNSKLNVARFTEMHVVNTIVEARCLALEAELANLRDKSHHDNQEELIKYFSKLKTVDSQITKLTEQVTNLQAQNNLFRAKNDKIKQHYKELNNKDAHLDYLKHLKESVETIRDIVEKAKVALNNELNNLPTFLSLGRSKLLLPNHLIRVNSCPNASESHPKSNTKTNRISPAKGVNKLPVEDQPRTNKSHLRTSNRVDSSSRLKRTHVWKPKQVRQVWKPTCKVLTTIGHQWRPTCRIFNLENQCPLTRFTTPKVVSAKQNKKQASRTDRPLVFGFRLLKTYDEGSLTTHEFHKKFIGTVRFGNDHFGAIIGPARNLLTPGQISSGLVPNLVPVTPYVPPINKELEILFQPMFDEYLEPPRAKRSVQPAQAVQAPVNSAGTPSSTTIDKDAPSLCISPLSSALQSYILHQGVAAEPNYIEDHTVAPFDNSPFINVFALEPHSEASSSEDISSTESTYESFVLVARIEAIRIIIANAASKNMTIYQMDVKTAFLNSELKEEVYVSQPKGFVDLDHLTHVYRLNKVLYGLKQAPRAWMDSCDSVDTPMVNRLKLVEDPLGIPVDQTRFRSMVGSLMYLTASRPDLVFVVCMCARYQASPTKKHLEALKRVFWYLKGTINWGLWYPKDTSMALMAYADIDHAGCQDTRRSTSGSAQFLGDKLVRWLSKKQKSIVIFTTEVEYITMSKHIDIRHHFIREQVERGVVKLYFVTDYQLTDIFTKALPRQRFEFILPRLGIKSMSPTTLKCLQEE</sequence>
<dbReference type="PANTHER" id="PTHR11439">
    <property type="entry name" value="GAG-POL-RELATED RETROTRANSPOSON"/>
    <property type="match status" value="1"/>
</dbReference>
<feature type="coiled-coil region" evidence="1">
    <location>
        <begin position="919"/>
        <end position="996"/>
    </location>
</feature>
<protein>
    <submittedName>
        <fullName evidence="4">Copia protein</fullName>
    </submittedName>
</protein>
<dbReference type="InterPro" id="IPR043502">
    <property type="entry name" value="DNA/RNA_pol_sf"/>
</dbReference>
<feature type="compositionally biased region" description="Polar residues" evidence="2">
    <location>
        <begin position="1054"/>
        <end position="1071"/>
    </location>
</feature>
<accession>A0A6L2L7F9</accession>
<evidence type="ECO:0000259" key="3">
    <source>
        <dbReference type="Pfam" id="PF07727"/>
    </source>
</evidence>
<reference evidence="4" key="1">
    <citation type="journal article" date="2019" name="Sci. Rep.">
        <title>Draft genome of Tanacetum cinerariifolium, the natural source of mosquito coil.</title>
        <authorList>
            <person name="Yamashiro T."/>
            <person name="Shiraishi A."/>
            <person name="Satake H."/>
            <person name="Nakayama K."/>
        </authorList>
    </citation>
    <scope>NUCLEOTIDE SEQUENCE</scope>
</reference>
<evidence type="ECO:0000256" key="1">
    <source>
        <dbReference type="SAM" id="Coils"/>
    </source>
</evidence>
<organism evidence="4">
    <name type="scientific">Tanacetum cinerariifolium</name>
    <name type="common">Dalmatian daisy</name>
    <name type="synonym">Chrysanthemum cinerariifolium</name>
    <dbReference type="NCBI Taxonomy" id="118510"/>
    <lineage>
        <taxon>Eukaryota</taxon>
        <taxon>Viridiplantae</taxon>
        <taxon>Streptophyta</taxon>
        <taxon>Embryophyta</taxon>
        <taxon>Tracheophyta</taxon>
        <taxon>Spermatophyta</taxon>
        <taxon>Magnoliopsida</taxon>
        <taxon>eudicotyledons</taxon>
        <taxon>Gunneridae</taxon>
        <taxon>Pentapetalae</taxon>
        <taxon>asterids</taxon>
        <taxon>campanulids</taxon>
        <taxon>Asterales</taxon>
        <taxon>Asteraceae</taxon>
        <taxon>Asteroideae</taxon>
        <taxon>Anthemideae</taxon>
        <taxon>Anthemidinae</taxon>
        <taxon>Tanacetum</taxon>
    </lineage>
</organism>
<dbReference type="EMBL" id="BKCJ010003629">
    <property type="protein sequence ID" value="GEU56235.1"/>
    <property type="molecule type" value="Genomic_DNA"/>
</dbReference>
<feature type="domain" description="Reverse transcriptase Ty1/copia-type" evidence="3">
    <location>
        <begin position="1360"/>
        <end position="1443"/>
    </location>
</feature>
<gene>
    <name evidence="4" type="ORF">Tci_028213</name>
</gene>